<feature type="active site" description="O-(5'-phospho-DNA)-tyrosine intermediate" evidence="7 8">
    <location>
        <position position="123"/>
    </location>
</feature>
<dbReference type="InterPro" id="IPR050220">
    <property type="entry name" value="Type_II_DNA_Topoisomerases"/>
</dbReference>
<reference evidence="12 13" key="1">
    <citation type="journal article" date="2012" name="J. Proteome Res.">
        <title>Application of Spiroplasma melliferum proteogenomic profiling for the discovery of virulence factors and pathogenicity mechanisms in host-associated spiroplasmas.</title>
        <authorList>
            <person name="Alexeev D."/>
            <person name="Kostrjukova E."/>
            <person name="Aliper A."/>
            <person name="Popenko A."/>
            <person name="Bazaleev N."/>
            <person name="Tyakht A."/>
            <person name="Selezneva O."/>
            <person name="Akopian T."/>
            <person name="Prichodko E."/>
            <person name="Kondratov I."/>
            <person name="Chukin M."/>
            <person name="Demina I."/>
            <person name="Galyamina M."/>
            <person name="Kamashev D."/>
            <person name="Vanyushkina A."/>
            <person name="Ladygina V."/>
            <person name="Levitskii S."/>
            <person name="Lazarev V."/>
            <person name="Govorun V."/>
        </authorList>
    </citation>
    <scope>NUCLEOTIDE SEQUENCE [LARGE SCALE GENOMIC DNA]</scope>
    <source>
        <strain evidence="12 13">KC3</strain>
    </source>
</reference>
<proteinExistence type="inferred from homology"/>
<evidence type="ECO:0000256" key="6">
    <source>
        <dbReference type="ARBA" id="ARBA00023235"/>
    </source>
</evidence>
<dbReference type="Gene3D" id="1.10.268.10">
    <property type="entry name" value="Topoisomerase, domain 3"/>
    <property type="match status" value="1"/>
</dbReference>
<dbReference type="SMART" id="SM00434">
    <property type="entry name" value="TOP4c"/>
    <property type="match status" value="1"/>
</dbReference>
<feature type="site" description="Transition state stabilizer" evidence="7">
    <location>
        <position position="122"/>
    </location>
</feature>
<dbReference type="GO" id="GO:0005737">
    <property type="term" value="C:cytoplasm"/>
    <property type="evidence" value="ECO:0007669"/>
    <property type="project" value="TreeGrafter"/>
</dbReference>
<evidence type="ECO:0000256" key="9">
    <source>
        <dbReference type="SAM" id="Coils"/>
    </source>
</evidence>
<dbReference type="Gene3D" id="3.90.199.10">
    <property type="entry name" value="Topoisomerase II, domain 5"/>
    <property type="match status" value="1"/>
</dbReference>
<dbReference type="Gene3D" id="2.120.10.90">
    <property type="entry name" value="DNA gyrase/topoisomerase IV, subunit A, C-terminal"/>
    <property type="match status" value="1"/>
</dbReference>
<feature type="site" description="Interaction with DNA" evidence="7">
    <location>
        <position position="92"/>
    </location>
</feature>
<dbReference type="PANTHER" id="PTHR43493">
    <property type="entry name" value="DNA GYRASE/TOPOISOMERASE SUBUNIT A"/>
    <property type="match status" value="1"/>
</dbReference>
<dbReference type="GO" id="GO:0007059">
    <property type="term" value="P:chromosome segregation"/>
    <property type="evidence" value="ECO:0007669"/>
    <property type="project" value="UniProtKB-UniRule"/>
</dbReference>
<evidence type="ECO:0000256" key="10">
    <source>
        <dbReference type="SAM" id="MobiDB-lite"/>
    </source>
</evidence>
<dbReference type="EMBL" id="AGBZ02000002">
    <property type="protein sequence ID" value="KAI92482.1"/>
    <property type="molecule type" value="Genomic_DNA"/>
</dbReference>
<evidence type="ECO:0000313" key="12">
    <source>
        <dbReference type="EMBL" id="KAI92482.1"/>
    </source>
</evidence>
<comment type="subcellular location">
    <subcellularLocation>
        <location evidence="7">Cell membrane</location>
        <topology evidence="7">Peripheral membrane protein</topology>
    </subcellularLocation>
</comment>
<comment type="function">
    <text evidence="7">Topoisomerase IV is essential for chromosome segregation. It relaxes supercoiled DNA. Performs the decatenation events required during the replication of a circular DNA molecule.</text>
</comment>
<dbReference type="NCBIfam" id="TIGR01061">
    <property type="entry name" value="parC_Gpos"/>
    <property type="match status" value="1"/>
</dbReference>
<dbReference type="InterPro" id="IPR013760">
    <property type="entry name" value="Topo_IIA-like_dom_sf"/>
</dbReference>
<dbReference type="NCBIfam" id="NF004044">
    <property type="entry name" value="PRK05561.1"/>
    <property type="match status" value="1"/>
</dbReference>
<feature type="coiled-coil region" evidence="9">
    <location>
        <begin position="432"/>
        <end position="492"/>
    </location>
</feature>
<keyword evidence="6 7" id="KW-0413">Isomerase</keyword>
<protein>
    <recommendedName>
        <fullName evidence="7">DNA topoisomerase 4 subunit A</fullName>
        <ecNumber evidence="7">5.6.2.2</ecNumber>
    </recommendedName>
    <alternativeName>
        <fullName evidence="7">Topoisomerase IV subunit A</fullName>
    </alternativeName>
</protein>
<comment type="subunit">
    <text evidence="7">Heterotetramer composed of ParC and ParE.</text>
</comment>
<keyword evidence="3 7" id="KW-0799">Topoisomerase</keyword>
<dbReference type="InterPro" id="IPR013758">
    <property type="entry name" value="Topo_IIA_A/C_ab"/>
</dbReference>
<dbReference type="EC" id="5.6.2.2" evidence="7"/>
<dbReference type="PROSITE" id="PS52040">
    <property type="entry name" value="TOPO_IIA"/>
    <property type="match status" value="1"/>
</dbReference>
<evidence type="ECO:0000256" key="3">
    <source>
        <dbReference type="ARBA" id="ARBA00023029"/>
    </source>
</evidence>
<dbReference type="SUPFAM" id="SSF56719">
    <property type="entry name" value="Type II DNA topoisomerase"/>
    <property type="match status" value="1"/>
</dbReference>
<keyword evidence="4 7" id="KW-0238">DNA-binding</keyword>
<evidence type="ECO:0000256" key="4">
    <source>
        <dbReference type="ARBA" id="ARBA00023125"/>
    </source>
</evidence>
<feature type="region of interest" description="Disordered" evidence="10">
    <location>
        <begin position="924"/>
        <end position="956"/>
    </location>
</feature>
<dbReference type="InterPro" id="IPR013757">
    <property type="entry name" value="Topo_IIA_A_a_sf"/>
</dbReference>
<dbReference type="FunFam" id="3.90.199.10:FF:000001">
    <property type="entry name" value="DNA gyrase subunit A"/>
    <property type="match status" value="1"/>
</dbReference>
<dbReference type="PANTHER" id="PTHR43493:SF9">
    <property type="entry name" value="DNA TOPOISOMERASE 4 SUBUNIT A"/>
    <property type="match status" value="1"/>
</dbReference>
<feature type="compositionally biased region" description="Basic and acidic residues" evidence="10">
    <location>
        <begin position="924"/>
        <end position="934"/>
    </location>
</feature>
<dbReference type="FunFam" id="1.10.268.10:FF:000001">
    <property type="entry name" value="DNA gyrase subunit A"/>
    <property type="match status" value="1"/>
</dbReference>
<feature type="site" description="Interaction with DNA" evidence="7">
    <location>
        <position position="81"/>
    </location>
</feature>
<feature type="site" description="Interaction with DNA" evidence="7">
    <location>
        <position position="98"/>
    </location>
</feature>
<dbReference type="GO" id="GO:0034335">
    <property type="term" value="F:DNA negative supercoiling activity"/>
    <property type="evidence" value="ECO:0007669"/>
    <property type="project" value="UniProtKB-ARBA"/>
</dbReference>
<dbReference type="InterPro" id="IPR002205">
    <property type="entry name" value="Topo_IIA_dom_A"/>
</dbReference>
<feature type="site" description="Interaction with DNA" evidence="7">
    <location>
        <position position="79"/>
    </location>
</feature>
<dbReference type="GO" id="GO:0005524">
    <property type="term" value="F:ATP binding"/>
    <property type="evidence" value="ECO:0007669"/>
    <property type="project" value="InterPro"/>
</dbReference>
<name>A0AAI9X0T4_SPIME</name>
<dbReference type="InterPro" id="IPR006691">
    <property type="entry name" value="GyrA/parC_rep"/>
</dbReference>
<dbReference type="Pfam" id="PF00521">
    <property type="entry name" value="DNA_topoisoIV"/>
    <property type="match status" value="1"/>
</dbReference>
<keyword evidence="2 7" id="KW-1003">Cell membrane</keyword>
<comment type="catalytic activity">
    <reaction evidence="1 7 8">
        <text>ATP-dependent breakage, passage and rejoining of double-stranded DNA.</text>
        <dbReference type="EC" id="5.6.2.2"/>
    </reaction>
</comment>
<evidence type="ECO:0000313" key="13">
    <source>
        <dbReference type="Proteomes" id="UP000004057"/>
    </source>
</evidence>
<keyword evidence="9" id="KW-0175">Coiled coil</keyword>
<comment type="similarity">
    <text evidence="7">Belongs to the type II topoisomerase GyrA/ParC subunit family. ParC type 2 subfamily.</text>
</comment>
<feature type="domain" description="Topo IIA-type catalytic" evidence="11">
    <location>
        <begin position="35"/>
        <end position="494"/>
    </location>
</feature>
<feature type="site" description="Interaction with DNA" evidence="7">
    <location>
        <position position="43"/>
    </location>
</feature>
<accession>A0AAI9X0T4</accession>
<dbReference type="GO" id="GO:0005694">
    <property type="term" value="C:chromosome"/>
    <property type="evidence" value="ECO:0007669"/>
    <property type="project" value="InterPro"/>
</dbReference>
<dbReference type="CDD" id="cd00187">
    <property type="entry name" value="TOP4c"/>
    <property type="match status" value="1"/>
</dbReference>
<dbReference type="InterPro" id="IPR005741">
    <property type="entry name" value="TopoIV_A_Gpos"/>
</dbReference>
<dbReference type="InterPro" id="IPR035516">
    <property type="entry name" value="Gyrase/topoIV_suA_C"/>
</dbReference>
<keyword evidence="5 7" id="KW-0472">Membrane</keyword>
<gene>
    <name evidence="7" type="primary">parC</name>
    <name evidence="12" type="ORF">SPM_004100</name>
</gene>
<dbReference type="RefSeq" id="WP_004028261.1">
    <property type="nucleotide sequence ID" value="NZ_AGBZ02000002.1"/>
</dbReference>
<evidence type="ECO:0000259" key="11">
    <source>
        <dbReference type="PROSITE" id="PS52040"/>
    </source>
</evidence>
<dbReference type="SUPFAM" id="SSF101904">
    <property type="entry name" value="GyrA/ParC C-terminal domain-like"/>
    <property type="match status" value="1"/>
</dbReference>
<dbReference type="GO" id="GO:0019897">
    <property type="term" value="C:extrinsic component of plasma membrane"/>
    <property type="evidence" value="ECO:0007669"/>
    <property type="project" value="UniProtKB-UniRule"/>
</dbReference>
<evidence type="ECO:0000256" key="5">
    <source>
        <dbReference type="ARBA" id="ARBA00023136"/>
    </source>
</evidence>
<dbReference type="Proteomes" id="UP000004057">
    <property type="component" value="Unassembled WGS sequence"/>
</dbReference>
<evidence type="ECO:0000256" key="2">
    <source>
        <dbReference type="ARBA" id="ARBA00022475"/>
    </source>
</evidence>
<comment type="caution">
    <text evidence="12">The sequence shown here is derived from an EMBL/GenBank/DDBJ whole genome shotgun (WGS) entry which is preliminary data.</text>
</comment>
<dbReference type="GO" id="GO:0003677">
    <property type="term" value="F:DNA binding"/>
    <property type="evidence" value="ECO:0007669"/>
    <property type="project" value="UniProtKB-UniRule"/>
</dbReference>
<evidence type="ECO:0000256" key="8">
    <source>
        <dbReference type="PROSITE-ProRule" id="PRU01384"/>
    </source>
</evidence>
<dbReference type="GO" id="GO:0009330">
    <property type="term" value="C:DNA topoisomerase type II (double strand cut, ATP-hydrolyzing) complex"/>
    <property type="evidence" value="ECO:0007669"/>
    <property type="project" value="TreeGrafter"/>
</dbReference>
<organism evidence="12 13">
    <name type="scientific">Spiroplasma melliferum KC3</name>
    <dbReference type="NCBI Taxonomy" id="570509"/>
    <lineage>
        <taxon>Bacteria</taxon>
        <taxon>Bacillati</taxon>
        <taxon>Mycoplasmatota</taxon>
        <taxon>Mollicutes</taxon>
        <taxon>Entomoplasmatales</taxon>
        <taxon>Spiroplasmataceae</taxon>
        <taxon>Spiroplasma</taxon>
    </lineage>
</organism>
<feature type="region of interest" description="Disordered" evidence="10">
    <location>
        <begin position="847"/>
        <end position="867"/>
    </location>
</feature>
<dbReference type="GO" id="GO:0006265">
    <property type="term" value="P:DNA topological change"/>
    <property type="evidence" value="ECO:0007669"/>
    <property type="project" value="UniProtKB-UniRule"/>
</dbReference>
<dbReference type="AlphaFoldDB" id="A0AAI9X0T4"/>
<dbReference type="HAMAP" id="MF_00937">
    <property type="entry name" value="ParC_type2"/>
    <property type="match status" value="1"/>
</dbReference>
<evidence type="ECO:0000256" key="7">
    <source>
        <dbReference type="HAMAP-Rule" id="MF_00937"/>
    </source>
</evidence>
<evidence type="ECO:0000256" key="1">
    <source>
        <dbReference type="ARBA" id="ARBA00000185"/>
    </source>
</evidence>
<dbReference type="Pfam" id="PF03989">
    <property type="entry name" value="DNA_gyraseA_C"/>
    <property type="match status" value="4"/>
</dbReference>
<dbReference type="Gene3D" id="3.30.1360.40">
    <property type="match status" value="1"/>
</dbReference>
<sequence length="1144" mass="130097">MSNNEKENELVYSLNDIMSERFGRYAKYIIQDRALPDVRDGLKPVQRRILFAMNELRLTFNTSYKKSARIVGEVIGKYHPHGDTSVYDAMVRLSQNWKVRYPLIDMHGNNGSIDGDPAAAMRYTETRLSEISSFLLQDLDKKTVAFAPNFDDSEQEPVVLPALFPNLLVNGSTGIAAGYATNIPPHNLHEIINATIHFIEKPDSTVKDLVKYVKGPDFPTGGIIQGKSGILEAYQTGKGKIIVRSKIEFENNALVITEIPYEVVKQDLVKKIDDIKYNEPGLNIKEVRDETDREGLRIVIELGKQANVETVRKFLLKNTNLQISYNFNMVAIANKQPRQLGLKEILTHYVEHQQEVITNRSRFELARAQKRSEIVAGLIKTISILDEVIAVIRHSKDRSDAIHNLVKKFGFTQIQAEAIVQLRLYRLTSTDILQLKAEQKELIATIAELKAILRDINKLNSVIIHQLELIKKKFASRRRSVIENEIEAIEIQKTETIIEKDLNIWISRDGYLKALENNQLARLATEEFKRKPGDLWIADFQANTSDKILLITSKGNYVIIPVYKIKTVRLRDIGEHVNTISELPGEEKIISAFLLNDFNKKEQYIMLATKNGMIKKTAVKDFEATRISKALKAINLKNDDEVVASQLAGHHPYVVITTANGFIVKYRKKQIPTLGLRTAGVKSINLRDDVVINAGYCEDDNLVLITNLHTGKKISLTEIPTSTRPVKGTRLYKLNKDINELVRWTFLTKGKDILHMLNQKDEIELFNTDKMAVHKLVTANHTLGFENIVDIVIPHYYDLKVIPSKKGLESSSTAGKKHSFHHNEHDNANNIKPLIEVTQATNNSVLNKTESSEKSYNQETITADNTNDEESDLKVKLALMIPPEEIYQVEQVIATAEPITTLDHHPNSKKSINKNIVVKPRGEKMRQKNKNIKETKKKFRKEQQSKQQSEQPVTNVETSIIAAPSEQEPSPLFVRKTFGKVKTTVDMLIEKKQREQAKVALVKAQAQQNNHQKNRKLLVPSLPEEKPTFGKVVTTVETLLKNRQQKIDFEFNNSEKDNPKDKSTIKVKSRTEWLKAIEQAPAGTIKVGLRNVTSNNHEQTMQRVDFKEIKNKSVTKAKFKKDLAIDETKELQLTIHDILDKSKK</sequence>
<feature type="compositionally biased region" description="Polar residues" evidence="10">
    <location>
        <begin position="847"/>
        <end position="865"/>
    </location>
</feature>